<evidence type="ECO:0000259" key="1">
    <source>
        <dbReference type="Pfam" id="PF03551"/>
    </source>
</evidence>
<keyword evidence="3" id="KW-1185">Reference proteome</keyword>
<dbReference type="PANTHER" id="PTHR33169:SF27">
    <property type="entry name" value="TRANSCRIPTIONAL REGULATOR PADR FAMILY PROTEIN"/>
    <property type="match status" value="1"/>
</dbReference>
<name>A0ABU5R277_9PSEU</name>
<evidence type="ECO:0000313" key="2">
    <source>
        <dbReference type="EMBL" id="MEA5359939.1"/>
    </source>
</evidence>
<dbReference type="InterPro" id="IPR052509">
    <property type="entry name" value="Metal_resp_DNA-bind_regulator"/>
</dbReference>
<organism evidence="2 3">
    <name type="scientific">Amycolatopsis heterodermiae</name>
    <dbReference type="NCBI Taxonomy" id="3110235"/>
    <lineage>
        <taxon>Bacteria</taxon>
        <taxon>Bacillati</taxon>
        <taxon>Actinomycetota</taxon>
        <taxon>Actinomycetes</taxon>
        <taxon>Pseudonocardiales</taxon>
        <taxon>Pseudonocardiaceae</taxon>
        <taxon>Amycolatopsis</taxon>
    </lineage>
</organism>
<feature type="domain" description="Transcription regulator PadR N-terminal" evidence="1">
    <location>
        <begin position="14"/>
        <end position="89"/>
    </location>
</feature>
<reference evidence="2 3" key="1">
    <citation type="submission" date="2023-12" db="EMBL/GenBank/DDBJ databases">
        <title>Amycolatopsis sp. V23-08.</title>
        <authorList>
            <person name="Somphong A."/>
        </authorList>
    </citation>
    <scope>NUCLEOTIDE SEQUENCE [LARGE SCALE GENOMIC DNA]</scope>
    <source>
        <strain evidence="2 3">V23-08</strain>
    </source>
</reference>
<evidence type="ECO:0000313" key="3">
    <source>
        <dbReference type="Proteomes" id="UP001304298"/>
    </source>
</evidence>
<accession>A0ABU5R277</accession>
<dbReference type="Gene3D" id="1.10.10.10">
    <property type="entry name" value="Winged helix-like DNA-binding domain superfamily/Winged helix DNA-binding domain"/>
    <property type="match status" value="1"/>
</dbReference>
<proteinExistence type="predicted"/>
<dbReference type="Proteomes" id="UP001304298">
    <property type="component" value="Unassembled WGS sequence"/>
</dbReference>
<dbReference type="InterPro" id="IPR036388">
    <property type="entry name" value="WH-like_DNA-bd_sf"/>
</dbReference>
<dbReference type="EMBL" id="JAYFSI010000001">
    <property type="protein sequence ID" value="MEA5359939.1"/>
    <property type="molecule type" value="Genomic_DNA"/>
</dbReference>
<gene>
    <name evidence="2" type="ORF">VA596_10355</name>
</gene>
<dbReference type="InterPro" id="IPR005149">
    <property type="entry name" value="Tscrpt_reg_PadR_N"/>
</dbReference>
<comment type="caution">
    <text evidence="2">The sequence shown here is derived from an EMBL/GenBank/DDBJ whole genome shotgun (WGS) entry which is preliminary data.</text>
</comment>
<protein>
    <submittedName>
        <fullName evidence="2">PadR family transcriptional regulator</fullName>
    </submittedName>
</protein>
<dbReference type="SUPFAM" id="SSF46785">
    <property type="entry name" value="Winged helix' DNA-binding domain"/>
    <property type="match status" value="1"/>
</dbReference>
<dbReference type="Pfam" id="PF03551">
    <property type="entry name" value="PadR"/>
    <property type="match status" value="1"/>
</dbReference>
<dbReference type="PANTHER" id="PTHR33169">
    <property type="entry name" value="PADR-FAMILY TRANSCRIPTIONAL REGULATOR"/>
    <property type="match status" value="1"/>
</dbReference>
<dbReference type="InterPro" id="IPR036390">
    <property type="entry name" value="WH_DNA-bd_sf"/>
</dbReference>
<dbReference type="RefSeq" id="WP_323325440.1">
    <property type="nucleotide sequence ID" value="NZ_JAYFSI010000001.1"/>
</dbReference>
<sequence length="211" mass="23819">MKRRKVGNMLGLAVLSVVLERPMHPYEMAAVLKHRGKEADMPIKWGSLYTVVANLEKHGFLETVESVKDGGRPERTVYGLTDAGRAEFEDWVRELVGTVEQEPPRFQSGLSMLGVLGPDQTISLLRQRITQLDDHVEAQRATLEQLRPMMPRLFLVEVEYNLAMTLAEVDWTRAFLADLTGGALPGIDAWRRFYETGELPADLGELVEKEE</sequence>